<evidence type="ECO:0000313" key="4">
    <source>
        <dbReference type="Proteomes" id="UP000177187"/>
    </source>
</evidence>
<dbReference type="GO" id="GO:0008270">
    <property type="term" value="F:zinc ion binding"/>
    <property type="evidence" value="ECO:0007669"/>
    <property type="project" value="UniProtKB-KW"/>
</dbReference>
<accession>A0A1F5EZG5</accession>
<name>A0A1F5EZG5_9BACT</name>
<dbReference type="InterPro" id="IPR050952">
    <property type="entry name" value="TRIM-NHL_E3_ligases"/>
</dbReference>
<dbReference type="PROSITE" id="PS51125">
    <property type="entry name" value="NHL"/>
    <property type="match status" value="1"/>
</dbReference>
<reference evidence="3 4" key="1">
    <citation type="journal article" date="2016" name="Nat. Commun.">
        <title>Thousands of microbial genomes shed light on interconnected biogeochemical processes in an aquifer system.</title>
        <authorList>
            <person name="Anantharaman K."/>
            <person name="Brown C.T."/>
            <person name="Hug L.A."/>
            <person name="Sharon I."/>
            <person name="Castelle C.J."/>
            <person name="Probst A.J."/>
            <person name="Thomas B.C."/>
            <person name="Singh A."/>
            <person name="Wilkins M.J."/>
            <person name="Karaoz U."/>
            <person name="Brodie E.L."/>
            <person name="Williams K.H."/>
            <person name="Hubbard S.S."/>
            <person name="Banfield J.F."/>
        </authorList>
    </citation>
    <scope>NUCLEOTIDE SEQUENCE [LARGE SCALE GENOMIC DNA]</scope>
</reference>
<organism evidence="3 4">
    <name type="scientific">Candidatus Coatesbacteria bacterium RBG_13_66_14</name>
    <dbReference type="NCBI Taxonomy" id="1817816"/>
    <lineage>
        <taxon>Bacteria</taxon>
        <taxon>Candidatus Coatesiibacteriota</taxon>
    </lineage>
</organism>
<evidence type="ECO:0000313" key="3">
    <source>
        <dbReference type="EMBL" id="OGD72514.1"/>
    </source>
</evidence>
<proteinExistence type="predicted"/>
<dbReference type="EMBL" id="MFAF01000118">
    <property type="protein sequence ID" value="OGD72514.1"/>
    <property type="molecule type" value="Genomic_DNA"/>
</dbReference>
<dbReference type="Gene3D" id="2.120.10.30">
    <property type="entry name" value="TolB, C-terminal domain"/>
    <property type="match status" value="2"/>
</dbReference>
<dbReference type="STRING" id="1817816.A2Y64_03200"/>
<feature type="repeat" description="NHL" evidence="2">
    <location>
        <begin position="377"/>
        <end position="419"/>
    </location>
</feature>
<dbReference type="SUPFAM" id="SSF101898">
    <property type="entry name" value="NHL repeat"/>
    <property type="match status" value="1"/>
</dbReference>
<gene>
    <name evidence="3" type="ORF">A2Y64_03200</name>
</gene>
<evidence type="ECO:0008006" key="5">
    <source>
        <dbReference type="Google" id="ProtNLM"/>
    </source>
</evidence>
<dbReference type="PANTHER" id="PTHR24104:SF25">
    <property type="entry name" value="PROTEIN LIN-41"/>
    <property type="match status" value="1"/>
</dbReference>
<dbReference type="Proteomes" id="UP000177187">
    <property type="component" value="Unassembled WGS sequence"/>
</dbReference>
<evidence type="ECO:0000256" key="1">
    <source>
        <dbReference type="ARBA" id="ARBA00022737"/>
    </source>
</evidence>
<evidence type="ECO:0000256" key="2">
    <source>
        <dbReference type="PROSITE-ProRule" id="PRU00504"/>
    </source>
</evidence>
<sequence>MKRPLAFFAVPAVILALGACDLTGVGGEPGRVALDLEIANPSGELDVDRVRVRITAPDFDADRWYELDIEGNTASGSLDCEPGTDRFVEVDVYEDGAIAYTAAGTVDLEPGETKTLSLTADSVYSDYLRITGRVGSFGTRDHQLDSPSDVAVAQGYLYVVDPAACKLKACDPTDLEKPPVWVRDLSFLDEETDSPYFPATVAYFPELGGLLVADPVNGRLDAFDPDDGTHLGEFTAPDGLVIPADMLHWPTAASVFVVDTDDSELYLLDSDGDAWSGGRVLYDDGASRIENPVGVALISSAGETAHLAVTSAPEDEGTPGRIYFYTYLLGEGPECTGSAGGEHLERPAGIACAEGLLFVADATLHALKIFDTEGGFLDSFGFFGDRLGTFTNPLGVFAGDLRLYVADSLNHRVQHFDVLER</sequence>
<dbReference type="PROSITE" id="PS51257">
    <property type="entry name" value="PROKAR_LIPOPROTEIN"/>
    <property type="match status" value="1"/>
</dbReference>
<keyword evidence="1" id="KW-0677">Repeat</keyword>
<dbReference type="PANTHER" id="PTHR24104">
    <property type="entry name" value="E3 UBIQUITIN-PROTEIN LIGASE NHLRC1-RELATED"/>
    <property type="match status" value="1"/>
</dbReference>
<dbReference type="InterPro" id="IPR011042">
    <property type="entry name" value="6-blade_b-propeller_TolB-like"/>
</dbReference>
<dbReference type="InterPro" id="IPR001258">
    <property type="entry name" value="NHL_repeat"/>
</dbReference>
<dbReference type="AlphaFoldDB" id="A0A1F5EZG5"/>
<protein>
    <recommendedName>
        <fullName evidence="5">BPP domain-containing protein</fullName>
    </recommendedName>
</protein>
<comment type="caution">
    <text evidence="3">The sequence shown here is derived from an EMBL/GenBank/DDBJ whole genome shotgun (WGS) entry which is preliminary data.</text>
</comment>